<feature type="region of interest" description="Disordered" evidence="1">
    <location>
        <begin position="447"/>
        <end position="494"/>
    </location>
</feature>
<proteinExistence type="predicted"/>
<sequence length="896" mass="104263">DIKNFVVEVLLCSLYIPATRSFLQMMVCEYTCSYFRQPATFKPYPPMVQYHKFSCVSPGFIILYFLAFIRILHYHPVTLRFVAFEKNQSQPVMRFHPRFYVVYFEIKFLLLFASEIIRIPQVVLAAHMIIFLVLFIAQIRLQPCLGFGLRVNNLQSAFFFVGLSNCIFALLMTIYPEDIEVIAVCGVVVGVCGFIAVYFINKKIAQEVSMPNFPLTILLQGFPVDIKLKAALSIIDKVENPSQVLLSEAGKSLATISLQRDLTQSEQKQISLSGLERMSTKMECPPILINTGVIPDLISKLLDRRRTSEIKEIETVIEIIGNAAQYDDIDKCQLNFNQLIRIMNLLIETCERLNKSQKLQNDNNNNNNNINSRSQMMKIITKNEEVNEDLQVQTNDQSEQSQNTIEFRFQQSLIQLCSTLMKNVYFVNELWKEGEIIEKLERVSYTQEMKKEKEKQKEKEKERLRQNDLIKQGKNQNNMQLQTPDDPSSSSSSSSETLGVSLVLCSLLSTTSSLSVLSQIYKQEQVFVQYQSKQQMILESQQQQRTIAQLLSLSIHPHPIVAGHAVFVLLMMRLRYVAPMQNQNNNPNKQNLNLDQIMYNSIQFAPRLNAIKKRYNIIDLRDQQRQQFEAAQRERGTPVVQQGKVVEMNSVTPYEQKDEKYYQQLPMNEMQNIQLLMQNKDVQKRLRVINIFNRLKKQQQKTLVQRLPITEEQYYDVLQWRSLPKQEQPVPKVKPKQLTKQQQMQQQQQIQQQQKIQQQQEIQTKKDAKNSKIEEEEDIAFAQINSEDRIILPLLKISADGHKMKMVKVAEKQNEAILEGQNVNYYIKQKPFLTIVDVDWQNVSISNNTRDNNRIYDFIIQQIMMKNLNSEEVIIDDDKQVDINEVCKKIQKSKVD</sequence>
<feature type="region of interest" description="Disordered" evidence="1">
    <location>
        <begin position="726"/>
        <end position="745"/>
    </location>
</feature>
<dbReference type="Proteomes" id="UP000324800">
    <property type="component" value="Unassembled WGS sequence"/>
</dbReference>
<accession>A0A5J4UK47</accession>
<protein>
    <recommendedName>
        <fullName evidence="5">Transmembrane protein</fullName>
    </recommendedName>
</protein>
<evidence type="ECO:0000256" key="2">
    <source>
        <dbReference type="SAM" id="Phobius"/>
    </source>
</evidence>
<feature type="compositionally biased region" description="Basic and acidic residues" evidence="1">
    <location>
        <begin position="447"/>
        <end position="468"/>
    </location>
</feature>
<evidence type="ECO:0008006" key="5">
    <source>
        <dbReference type="Google" id="ProtNLM"/>
    </source>
</evidence>
<feature type="non-terminal residue" evidence="3">
    <location>
        <position position="1"/>
    </location>
</feature>
<feature type="transmembrane region" description="Helical" evidence="2">
    <location>
        <begin position="181"/>
        <end position="200"/>
    </location>
</feature>
<evidence type="ECO:0000313" key="4">
    <source>
        <dbReference type="Proteomes" id="UP000324800"/>
    </source>
</evidence>
<dbReference type="EMBL" id="SNRW01015234">
    <property type="protein sequence ID" value="KAA6370603.1"/>
    <property type="molecule type" value="Genomic_DNA"/>
</dbReference>
<feature type="transmembrane region" description="Helical" evidence="2">
    <location>
        <begin position="119"/>
        <end position="137"/>
    </location>
</feature>
<feature type="compositionally biased region" description="Polar residues" evidence="1">
    <location>
        <begin position="473"/>
        <end position="487"/>
    </location>
</feature>
<keyword evidence="2" id="KW-0472">Membrane</keyword>
<feature type="transmembrane region" description="Helical" evidence="2">
    <location>
        <begin position="50"/>
        <end position="74"/>
    </location>
</feature>
<feature type="non-terminal residue" evidence="3">
    <location>
        <position position="896"/>
    </location>
</feature>
<name>A0A5J4UK47_9EUKA</name>
<gene>
    <name evidence="3" type="ORF">EZS28_033870</name>
</gene>
<organism evidence="3 4">
    <name type="scientific">Streblomastix strix</name>
    <dbReference type="NCBI Taxonomy" id="222440"/>
    <lineage>
        <taxon>Eukaryota</taxon>
        <taxon>Metamonada</taxon>
        <taxon>Preaxostyla</taxon>
        <taxon>Oxymonadida</taxon>
        <taxon>Streblomastigidae</taxon>
        <taxon>Streblomastix</taxon>
    </lineage>
</organism>
<evidence type="ECO:0000256" key="1">
    <source>
        <dbReference type="SAM" id="MobiDB-lite"/>
    </source>
</evidence>
<comment type="caution">
    <text evidence="3">The sequence shown here is derived from an EMBL/GenBank/DDBJ whole genome shotgun (WGS) entry which is preliminary data.</text>
</comment>
<reference evidence="3 4" key="1">
    <citation type="submission" date="2019-03" db="EMBL/GenBank/DDBJ databases">
        <title>Single cell metagenomics reveals metabolic interactions within the superorganism composed of flagellate Streblomastix strix and complex community of Bacteroidetes bacteria on its surface.</title>
        <authorList>
            <person name="Treitli S.C."/>
            <person name="Kolisko M."/>
            <person name="Husnik F."/>
            <person name="Keeling P."/>
            <person name="Hampl V."/>
        </authorList>
    </citation>
    <scope>NUCLEOTIDE SEQUENCE [LARGE SCALE GENOMIC DNA]</scope>
    <source>
        <strain evidence="3">ST1C</strain>
    </source>
</reference>
<evidence type="ECO:0000313" key="3">
    <source>
        <dbReference type="EMBL" id="KAA6370603.1"/>
    </source>
</evidence>
<dbReference type="AlphaFoldDB" id="A0A5J4UK47"/>
<keyword evidence="2" id="KW-1133">Transmembrane helix</keyword>
<keyword evidence="2" id="KW-0812">Transmembrane</keyword>
<feature type="transmembrane region" description="Helical" evidence="2">
    <location>
        <begin position="157"/>
        <end position="175"/>
    </location>
</feature>